<dbReference type="GO" id="GO:0141152">
    <property type="term" value="F:glycerol-3-phosphate dehydrogenase (NAD+) activity"/>
    <property type="evidence" value="ECO:0007669"/>
    <property type="project" value="UniProtKB-UniRule"/>
</dbReference>
<organism evidence="11 12">
    <name type="scientific">Calycina marina</name>
    <dbReference type="NCBI Taxonomy" id="1763456"/>
    <lineage>
        <taxon>Eukaryota</taxon>
        <taxon>Fungi</taxon>
        <taxon>Dikarya</taxon>
        <taxon>Ascomycota</taxon>
        <taxon>Pezizomycotina</taxon>
        <taxon>Leotiomycetes</taxon>
        <taxon>Helotiales</taxon>
        <taxon>Pezizellaceae</taxon>
        <taxon>Calycina</taxon>
    </lineage>
</organism>
<dbReference type="FunFam" id="3.40.50.720:FF:000294">
    <property type="entry name" value="Glycerol-3-phosphate dehydrogenase [NAD(+)]"/>
    <property type="match status" value="1"/>
</dbReference>
<keyword evidence="3 7" id="KW-0560">Oxidoreductase</keyword>
<dbReference type="PRINTS" id="PR00077">
    <property type="entry name" value="GPDHDRGNASE"/>
</dbReference>
<dbReference type="GO" id="GO:0005634">
    <property type="term" value="C:nucleus"/>
    <property type="evidence" value="ECO:0007669"/>
    <property type="project" value="TreeGrafter"/>
</dbReference>
<dbReference type="Pfam" id="PF07479">
    <property type="entry name" value="NAD_Gly3P_dh_C"/>
    <property type="match status" value="1"/>
</dbReference>
<evidence type="ECO:0000256" key="8">
    <source>
        <dbReference type="RuleBase" id="RU361243"/>
    </source>
</evidence>
<evidence type="ECO:0000256" key="2">
    <source>
        <dbReference type="ARBA" id="ARBA00013218"/>
    </source>
</evidence>
<dbReference type="EMBL" id="MU253770">
    <property type="protein sequence ID" value="KAG9247507.1"/>
    <property type="molecule type" value="Genomic_DNA"/>
</dbReference>
<evidence type="ECO:0000313" key="12">
    <source>
        <dbReference type="Proteomes" id="UP000887226"/>
    </source>
</evidence>
<keyword evidence="4 7" id="KW-0520">NAD</keyword>
<dbReference type="GO" id="GO:0005829">
    <property type="term" value="C:cytosol"/>
    <property type="evidence" value="ECO:0007669"/>
    <property type="project" value="TreeGrafter"/>
</dbReference>
<proteinExistence type="inferred from homology"/>
<evidence type="ECO:0000259" key="10">
    <source>
        <dbReference type="Pfam" id="PF07479"/>
    </source>
</evidence>
<dbReference type="GO" id="GO:0051287">
    <property type="term" value="F:NAD binding"/>
    <property type="evidence" value="ECO:0007669"/>
    <property type="project" value="UniProtKB-UniRule"/>
</dbReference>
<evidence type="ECO:0000256" key="6">
    <source>
        <dbReference type="ARBA" id="ARBA00072861"/>
    </source>
</evidence>
<dbReference type="GO" id="GO:0005975">
    <property type="term" value="P:carbohydrate metabolic process"/>
    <property type="evidence" value="ECO:0007669"/>
    <property type="project" value="InterPro"/>
</dbReference>
<accession>A0A9P7Z909</accession>
<dbReference type="InterPro" id="IPR006109">
    <property type="entry name" value="G3P_DH_NAD-dep_C"/>
</dbReference>
<reference evidence="11" key="1">
    <citation type="journal article" date="2021" name="IMA Fungus">
        <title>Genomic characterization of three marine fungi, including Emericellopsis atlantica sp. nov. with signatures of a generalist lifestyle and marine biomass degradation.</title>
        <authorList>
            <person name="Hagestad O.C."/>
            <person name="Hou L."/>
            <person name="Andersen J.H."/>
            <person name="Hansen E.H."/>
            <person name="Altermark B."/>
            <person name="Li C."/>
            <person name="Kuhnert E."/>
            <person name="Cox R.J."/>
            <person name="Crous P.W."/>
            <person name="Spatafora J.W."/>
            <person name="Lail K."/>
            <person name="Amirebrahimi M."/>
            <person name="Lipzen A."/>
            <person name="Pangilinan J."/>
            <person name="Andreopoulos W."/>
            <person name="Hayes R.D."/>
            <person name="Ng V."/>
            <person name="Grigoriev I.V."/>
            <person name="Jackson S.A."/>
            <person name="Sutton T.D.S."/>
            <person name="Dobson A.D.W."/>
            <person name="Rama T."/>
        </authorList>
    </citation>
    <scope>NUCLEOTIDE SEQUENCE</scope>
    <source>
        <strain evidence="11">TRa3180A</strain>
    </source>
</reference>
<evidence type="ECO:0000259" key="9">
    <source>
        <dbReference type="Pfam" id="PF01210"/>
    </source>
</evidence>
<dbReference type="AlphaFoldDB" id="A0A9P7Z909"/>
<dbReference type="Pfam" id="PF01210">
    <property type="entry name" value="NAD_Gly3P_dh_N"/>
    <property type="match status" value="1"/>
</dbReference>
<dbReference type="GO" id="GO:0046168">
    <property type="term" value="P:glycerol-3-phosphate catabolic process"/>
    <property type="evidence" value="ECO:0007669"/>
    <property type="project" value="UniProtKB-UniRule"/>
</dbReference>
<dbReference type="InterPro" id="IPR006168">
    <property type="entry name" value="G3P_DH_NAD-dep"/>
</dbReference>
<dbReference type="OrthoDB" id="10263760at2759"/>
<evidence type="ECO:0000256" key="3">
    <source>
        <dbReference type="ARBA" id="ARBA00023002"/>
    </source>
</evidence>
<dbReference type="SUPFAM" id="SSF51735">
    <property type="entry name" value="NAD(P)-binding Rossmann-fold domains"/>
    <property type="match status" value="1"/>
</dbReference>
<dbReference type="Gene3D" id="3.40.50.720">
    <property type="entry name" value="NAD(P)-binding Rossmann-like Domain"/>
    <property type="match status" value="1"/>
</dbReference>
<sequence>MLLKPPPNPAAQTVRRLSQTVSHLSKLLPPQHNKMATLSAHTRKHKVTVVGSGNWGSTIAKIVAENAKEHSHIFEEQVQMWVYEEDITLTKDSPYYDANLEGKSQKLTDIINTHHENVKYLPNIKLPSNLIANPSVEDAVRDSSILIFNLPHQFIGRISKQLQGHILPYARGISCIKGVNVTASEISLFSEWIGEGLGIYCGALSGANIANEIAAEKWSETTIAYDPPNVDSRVPSPISGSPMGSHVNLTVTDTDAPHKDVLGRVSKIKLKALPEEYPPLDHLTFKTLFHRPYFHVRVVDDVAGVSLGGALKNIVALAAGFVEGRGWGDNAKAAVMRVGLLEMVKFGQEFFGQTVRPGTFTEESAGVADLITSCSGGRNFRCAKMAIERGVSVEEVEKTELNGQKLQGTSTAKEVSDFLTCKGKVNDYPLFKAVIDILEGRNTVDDIPNLLSRNVDN</sequence>
<dbReference type="FunFam" id="1.10.1040.10:FF:000004">
    <property type="entry name" value="Glycerol-3-phosphate dehydrogenase [NAD(+)]"/>
    <property type="match status" value="1"/>
</dbReference>
<evidence type="ECO:0000256" key="4">
    <source>
        <dbReference type="ARBA" id="ARBA00023027"/>
    </source>
</evidence>
<comment type="catalytic activity">
    <reaction evidence="5 8">
        <text>sn-glycerol 3-phosphate + NAD(+) = dihydroxyacetone phosphate + NADH + H(+)</text>
        <dbReference type="Rhea" id="RHEA:11092"/>
        <dbReference type="ChEBI" id="CHEBI:15378"/>
        <dbReference type="ChEBI" id="CHEBI:57540"/>
        <dbReference type="ChEBI" id="CHEBI:57597"/>
        <dbReference type="ChEBI" id="CHEBI:57642"/>
        <dbReference type="ChEBI" id="CHEBI:57945"/>
        <dbReference type="EC" id="1.1.1.8"/>
    </reaction>
</comment>
<comment type="similarity">
    <text evidence="1 7">Belongs to the NAD-dependent glycerol-3-phosphate dehydrogenase family.</text>
</comment>
<name>A0A9P7Z909_9HELO</name>
<dbReference type="EC" id="1.1.1.8" evidence="2 8"/>
<protein>
    <recommendedName>
        <fullName evidence="6 8">Glycerol-3-phosphate dehydrogenase [NAD(+)]</fullName>
        <ecNumber evidence="2 8">1.1.1.8</ecNumber>
    </recommendedName>
</protein>
<dbReference type="Proteomes" id="UP000887226">
    <property type="component" value="Unassembled WGS sequence"/>
</dbReference>
<dbReference type="Gene3D" id="1.10.1040.10">
    <property type="entry name" value="N-(1-d-carboxylethyl)-l-norvaline Dehydrogenase, domain 2"/>
    <property type="match status" value="1"/>
</dbReference>
<dbReference type="PROSITE" id="PS00957">
    <property type="entry name" value="NAD_G3PDH"/>
    <property type="match status" value="1"/>
</dbReference>
<dbReference type="PANTHER" id="PTHR11728:SF8">
    <property type="entry name" value="GLYCEROL-3-PHOSPHATE DEHYDROGENASE [NAD(+)]-RELATED"/>
    <property type="match status" value="1"/>
</dbReference>
<evidence type="ECO:0000256" key="5">
    <source>
        <dbReference type="ARBA" id="ARBA00048683"/>
    </source>
</evidence>
<dbReference type="PANTHER" id="PTHR11728">
    <property type="entry name" value="GLYCEROL-3-PHOSPHATE DEHYDROGENASE"/>
    <property type="match status" value="1"/>
</dbReference>
<dbReference type="InterPro" id="IPR011128">
    <property type="entry name" value="G3P_DH_NAD-dep_N"/>
</dbReference>
<feature type="domain" description="Glycerol-3-phosphate dehydrogenase NAD-dependent C-terminal" evidence="10">
    <location>
        <begin position="301"/>
        <end position="447"/>
    </location>
</feature>
<dbReference type="InterPro" id="IPR013328">
    <property type="entry name" value="6PGD_dom2"/>
</dbReference>
<gene>
    <name evidence="11" type="ORF">BJ878DRAFT_414739</name>
</gene>
<feature type="domain" description="Glycerol-3-phosphate dehydrogenase NAD-dependent N-terminal" evidence="9">
    <location>
        <begin position="46"/>
        <end position="228"/>
    </location>
</feature>
<dbReference type="InterPro" id="IPR036291">
    <property type="entry name" value="NAD(P)-bd_dom_sf"/>
</dbReference>
<evidence type="ECO:0000313" key="11">
    <source>
        <dbReference type="EMBL" id="KAG9247507.1"/>
    </source>
</evidence>
<dbReference type="InterPro" id="IPR008927">
    <property type="entry name" value="6-PGluconate_DH-like_C_sf"/>
</dbReference>
<comment type="caution">
    <text evidence="11">The sequence shown here is derived from an EMBL/GenBank/DDBJ whole genome shotgun (WGS) entry which is preliminary data.</text>
</comment>
<evidence type="ECO:0000256" key="1">
    <source>
        <dbReference type="ARBA" id="ARBA00011009"/>
    </source>
</evidence>
<keyword evidence="12" id="KW-1185">Reference proteome</keyword>
<dbReference type="SUPFAM" id="SSF48179">
    <property type="entry name" value="6-phosphogluconate dehydrogenase C-terminal domain-like"/>
    <property type="match status" value="1"/>
</dbReference>
<evidence type="ECO:0000256" key="7">
    <source>
        <dbReference type="RuleBase" id="RU000437"/>
    </source>
</evidence>